<keyword evidence="1" id="KW-1133">Transmembrane helix</keyword>
<keyword evidence="1" id="KW-0472">Membrane</keyword>
<proteinExistence type="predicted"/>
<evidence type="ECO:0008006" key="4">
    <source>
        <dbReference type="Google" id="ProtNLM"/>
    </source>
</evidence>
<evidence type="ECO:0000313" key="3">
    <source>
        <dbReference type="Proteomes" id="UP000315115"/>
    </source>
</evidence>
<dbReference type="InterPro" id="IPR016419">
    <property type="entry name" value="Prepilin_Pept-dep_B_prd"/>
</dbReference>
<evidence type="ECO:0000313" key="2">
    <source>
        <dbReference type="EMBL" id="BBL87998.1"/>
    </source>
</evidence>
<organism evidence="2 3">
    <name type="scientific">Vibrio rotiferianus</name>
    <dbReference type="NCBI Taxonomy" id="190895"/>
    <lineage>
        <taxon>Bacteria</taxon>
        <taxon>Pseudomonadati</taxon>
        <taxon>Pseudomonadota</taxon>
        <taxon>Gammaproteobacteria</taxon>
        <taxon>Vibrionales</taxon>
        <taxon>Vibrionaceae</taxon>
        <taxon>Vibrio</taxon>
    </lineage>
</organism>
<reference evidence="3" key="1">
    <citation type="submission" date="2019-07" db="EMBL/GenBank/DDBJ databases">
        <title>Complete Genome Sequences of Vibrion rotiferianus strain AM7.</title>
        <authorList>
            <person name="Miyazaki K."/>
            <person name="Wiseschart A."/>
            <person name="Pootanakit K."/>
            <person name="Ishimori K."/>
            <person name="Kitahara K."/>
        </authorList>
    </citation>
    <scope>NUCLEOTIDE SEQUENCE [LARGE SCALE GENOMIC DNA]</scope>
    <source>
        <strain evidence="3">AM7</strain>
    </source>
</reference>
<dbReference type="EMBL" id="AP019798">
    <property type="protein sequence ID" value="BBL87998.1"/>
    <property type="molecule type" value="Genomic_DNA"/>
</dbReference>
<feature type="transmembrane region" description="Helical" evidence="1">
    <location>
        <begin position="13"/>
        <end position="32"/>
    </location>
</feature>
<gene>
    <name evidence="2" type="ORF">VroAM7_06510</name>
</gene>
<dbReference type="AlphaFoldDB" id="A0A510I450"/>
<protein>
    <recommendedName>
        <fullName evidence="4">Pilus assembly protein PilW</fullName>
    </recommendedName>
</protein>
<name>A0A510I450_9VIBR</name>
<keyword evidence="1" id="KW-0812">Transmembrane</keyword>
<accession>A0A510I450</accession>
<dbReference type="PIRSF" id="PIRSF004525">
    <property type="entry name" value="Pilin_peptidase-dep_B_prd"/>
    <property type="match status" value="1"/>
</dbReference>
<sequence>MFNKQTGNSLLEFLIASSLGVITIGTITSVFIHAQKTAMQRTQELVLLQNTASVVQMMRADIQRAGFDGGQGKSIKLSGALSTVFAVSSATRTLVAYAYLSDVSGGVPVYNNVVYQRTSSRPNSFYVCEKELVNRVMDVTDAQDFSNKVGGACYNLFAPNTVHVNQFHVKESKIENSGVSSTFLSVRVGTELALNSNVETMKNFTIKQRNWQE</sequence>
<dbReference type="Proteomes" id="UP000315115">
    <property type="component" value="Chromosome 1"/>
</dbReference>
<evidence type="ECO:0000256" key="1">
    <source>
        <dbReference type="SAM" id="Phobius"/>
    </source>
</evidence>